<comment type="similarity">
    <text evidence="1">Belongs to the transglutaminase-like superfamily. PNGase family.</text>
</comment>
<evidence type="ECO:0000259" key="5">
    <source>
        <dbReference type="SMART" id="SM00460"/>
    </source>
</evidence>
<protein>
    <recommendedName>
        <fullName evidence="5">Transglutaminase-like domain-containing protein</fullName>
    </recommendedName>
</protein>
<evidence type="ECO:0000313" key="6">
    <source>
        <dbReference type="EMBL" id="KAK9863780.1"/>
    </source>
</evidence>
<feature type="compositionally biased region" description="Polar residues" evidence="4">
    <location>
        <begin position="321"/>
        <end position="330"/>
    </location>
</feature>
<feature type="compositionally biased region" description="Low complexity" evidence="4">
    <location>
        <begin position="463"/>
        <end position="498"/>
    </location>
</feature>
<evidence type="ECO:0000256" key="2">
    <source>
        <dbReference type="ARBA" id="ARBA00022723"/>
    </source>
</evidence>
<keyword evidence="7" id="KW-1185">Reference proteome</keyword>
<dbReference type="GO" id="GO:0046872">
    <property type="term" value="F:metal ion binding"/>
    <property type="evidence" value="ECO:0007669"/>
    <property type="project" value="UniProtKB-KW"/>
</dbReference>
<gene>
    <name evidence="6" type="ORF">WJX84_004037</name>
</gene>
<proteinExistence type="inferred from homology"/>
<feature type="region of interest" description="Disordered" evidence="4">
    <location>
        <begin position="321"/>
        <end position="351"/>
    </location>
</feature>
<dbReference type="InterPro" id="IPR002931">
    <property type="entry name" value="Transglutaminase-like"/>
</dbReference>
<evidence type="ECO:0000256" key="1">
    <source>
        <dbReference type="ARBA" id="ARBA00009390"/>
    </source>
</evidence>
<keyword evidence="3" id="KW-0862">Zinc</keyword>
<dbReference type="GO" id="GO:0006516">
    <property type="term" value="P:glycoprotein catabolic process"/>
    <property type="evidence" value="ECO:0007669"/>
    <property type="project" value="TreeGrafter"/>
</dbReference>
<feature type="compositionally biased region" description="Polar residues" evidence="4">
    <location>
        <begin position="505"/>
        <end position="518"/>
    </location>
</feature>
<dbReference type="EMBL" id="JALJOV010000430">
    <property type="protein sequence ID" value="KAK9863780.1"/>
    <property type="molecule type" value="Genomic_DNA"/>
</dbReference>
<feature type="compositionally biased region" description="Polar residues" evidence="4">
    <location>
        <begin position="527"/>
        <end position="538"/>
    </location>
</feature>
<sequence length="609" mass="66295">MEGADPDLILALQLQAEEDAAARAHAHLGPGSGAEAELRGWLEMGADKSMQYEDEGLQALALSLMPLDEMQAEADDTASLSTQLGDGPEVAVQDALVQELLAWFKNFFTWVNNPPCDWCGSGATQPMGMVKPTPEEKGDGAGRVESYRCPNCNLTTRFARYTGPEKVLETRKGRCGEWANAFTLCCRALQLQARYVMDWNDHVWTEYWSDAQQRWVHVDPCEAAYDRPLLYEAGWGKPLTYVVAFNRDGVTDVMRRYTRSWPQVLERRKMASEAWFAGHVARLTGALRQGRPAQELAELRAADAAEEAELAAMHTLPLSSADLNLPGRQTGSEEWKASRGETGPVAASSQQAPLLGTRWRRVRDLALPQKRPGRLCGGAVRASGENSPSETALQACNGDAASKWLDFGGNEGKPTWLEYDLLAPPGSVGPGPVFRYSLTSANDFPDRDPADFKLEGLIWAAPGPAQSSSAQSGDSQPSTSGAQASSPSAASPEPRATPSTPPFKASSQNQTACSTLPSIPNAPAEASRQQQVGPTANGSQGGSVTWVVLDEQKGVRFAHRHQRLEFCVEAPRACRRYRLWISRLHAPANCVQLACWDLFQTAQDGHQHP</sequence>
<evidence type="ECO:0000256" key="3">
    <source>
        <dbReference type="ARBA" id="ARBA00022833"/>
    </source>
</evidence>
<dbReference type="PANTHER" id="PTHR12143">
    <property type="entry name" value="PEPTIDE N-GLYCANASE PNGASE -RELATED"/>
    <property type="match status" value="1"/>
</dbReference>
<reference evidence="6 7" key="1">
    <citation type="journal article" date="2024" name="Nat. Commun.">
        <title>Phylogenomics reveals the evolutionary origins of lichenization in chlorophyte algae.</title>
        <authorList>
            <person name="Puginier C."/>
            <person name="Libourel C."/>
            <person name="Otte J."/>
            <person name="Skaloud P."/>
            <person name="Haon M."/>
            <person name="Grisel S."/>
            <person name="Petersen M."/>
            <person name="Berrin J.G."/>
            <person name="Delaux P.M."/>
            <person name="Dal Grande F."/>
            <person name="Keller J."/>
        </authorList>
    </citation>
    <scope>NUCLEOTIDE SEQUENCE [LARGE SCALE GENOMIC DNA]</scope>
    <source>
        <strain evidence="6 7">SAG 2523</strain>
    </source>
</reference>
<dbReference type="GO" id="GO:0005634">
    <property type="term" value="C:nucleus"/>
    <property type="evidence" value="ECO:0007669"/>
    <property type="project" value="TreeGrafter"/>
</dbReference>
<evidence type="ECO:0000313" key="7">
    <source>
        <dbReference type="Proteomes" id="UP001485043"/>
    </source>
</evidence>
<dbReference type="InterPro" id="IPR050883">
    <property type="entry name" value="PNGase"/>
</dbReference>
<dbReference type="GO" id="GO:0000224">
    <property type="term" value="F:peptide-N4-(N-acetyl-beta-glucosaminyl)asparagine amidase activity"/>
    <property type="evidence" value="ECO:0007669"/>
    <property type="project" value="TreeGrafter"/>
</dbReference>
<comment type="caution">
    <text evidence="6">The sequence shown here is derived from an EMBL/GenBank/DDBJ whole genome shotgun (WGS) entry which is preliminary data.</text>
</comment>
<feature type="domain" description="Transglutaminase-like" evidence="5">
    <location>
        <begin position="167"/>
        <end position="222"/>
    </location>
</feature>
<dbReference type="AlphaFoldDB" id="A0AAW1T558"/>
<dbReference type="SMART" id="SM00460">
    <property type="entry name" value="TGc"/>
    <property type="match status" value="1"/>
</dbReference>
<organism evidence="6 7">
    <name type="scientific">Apatococcus fuscideae</name>
    <dbReference type="NCBI Taxonomy" id="2026836"/>
    <lineage>
        <taxon>Eukaryota</taxon>
        <taxon>Viridiplantae</taxon>
        <taxon>Chlorophyta</taxon>
        <taxon>core chlorophytes</taxon>
        <taxon>Trebouxiophyceae</taxon>
        <taxon>Chlorellales</taxon>
        <taxon>Chlorellaceae</taxon>
        <taxon>Apatococcus</taxon>
    </lineage>
</organism>
<dbReference type="InterPro" id="IPR038765">
    <property type="entry name" value="Papain-like_cys_pep_sf"/>
</dbReference>
<dbReference type="PANTHER" id="PTHR12143:SF19">
    <property type="entry name" value="PEPTIDE-N(4)-(N-ACETYL-BETA-GLUCOSAMINYL)ASPARAGINE AMIDASE"/>
    <property type="match status" value="1"/>
</dbReference>
<keyword evidence="2" id="KW-0479">Metal-binding</keyword>
<dbReference type="Pfam" id="PF01841">
    <property type="entry name" value="Transglut_core"/>
    <property type="match status" value="1"/>
</dbReference>
<evidence type="ECO:0000256" key="4">
    <source>
        <dbReference type="SAM" id="MobiDB-lite"/>
    </source>
</evidence>
<dbReference type="Gene3D" id="3.10.620.30">
    <property type="match status" value="1"/>
</dbReference>
<dbReference type="Gene3D" id="2.20.25.10">
    <property type="match status" value="1"/>
</dbReference>
<name>A0AAW1T558_9CHLO</name>
<dbReference type="Proteomes" id="UP001485043">
    <property type="component" value="Unassembled WGS sequence"/>
</dbReference>
<feature type="region of interest" description="Disordered" evidence="4">
    <location>
        <begin position="463"/>
        <end position="542"/>
    </location>
</feature>
<dbReference type="SUPFAM" id="SSF54001">
    <property type="entry name" value="Cysteine proteinases"/>
    <property type="match status" value="1"/>
</dbReference>
<accession>A0AAW1T558</accession>
<dbReference type="GO" id="GO:0005829">
    <property type="term" value="C:cytosol"/>
    <property type="evidence" value="ECO:0007669"/>
    <property type="project" value="TreeGrafter"/>
</dbReference>